<dbReference type="Proteomes" id="UP001549106">
    <property type="component" value="Unassembled WGS sequence"/>
</dbReference>
<dbReference type="Pfam" id="PF19644">
    <property type="entry name" value="DUF6147"/>
    <property type="match status" value="1"/>
</dbReference>
<organism evidence="1 2">
    <name type="scientific">Blautia caecimuris</name>
    <dbReference type="NCBI Taxonomy" id="1796615"/>
    <lineage>
        <taxon>Bacteria</taxon>
        <taxon>Bacillati</taxon>
        <taxon>Bacillota</taxon>
        <taxon>Clostridia</taxon>
        <taxon>Lachnospirales</taxon>
        <taxon>Lachnospiraceae</taxon>
        <taxon>Blautia</taxon>
    </lineage>
</organism>
<protein>
    <submittedName>
        <fullName evidence="1">Uncharacterized protein</fullName>
    </submittedName>
</protein>
<proteinExistence type="predicted"/>
<comment type="caution">
    <text evidence="1">The sequence shown here is derived from an EMBL/GenBank/DDBJ whole genome shotgun (WGS) entry which is preliminary data.</text>
</comment>
<reference evidence="1 2" key="1">
    <citation type="submission" date="2024-06" db="EMBL/GenBank/DDBJ databases">
        <title>Genomic Encyclopedia of Type Strains, Phase IV (KMG-IV): sequencing the most valuable type-strain genomes for metagenomic binning, comparative biology and taxonomic classification.</title>
        <authorList>
            <person name="Goeker M."/>
        </authorList>
    </citation>
    <scope>NUCLEOTIDE SEQUENCE [LARGE SCALE GENOMIC DNA]</scope>
    <source>
        <strain evidence="1 2">DSM 29492</strain>
    </source>
</reference>
<evidence type="ECO:0000313" key="2">
    <source>
        <dbReference type="Proteomes" id="UP001549106"/>
    </source>
</evidence>
<gene>
    <name evidence="1" type="ORF">ABID24_000826</name>
</gene>
<dbReference type="EMBL" id="JBEPMJ010000004">
    <property type="protein sequence ID" value="MET3749592.1"/>
    <property type="molecule type" value="Genomic_DNA"/>
</dbReference>
<name>A0ABV2M2F6_9FIRM</name>
<sequence length="151" mass="16468">MLGIGLVAGILALGNATMVSAQPLSIMDEVETSADYAEDTSYSLLRGNHLNLGTVKVQRLSSNEITIYGLTQCHHTCDKVYLSLYLERKVNGSYGTYKYWEFTADDATSLSRGLNVAVPSGTYYRVRGYHAAKDGTTKESTSTLTQGILIK</sequence>
<accession>A0ABV2M2F6</accession>
<dbReference type="InterPro" id="IPR046145">
    <property type="entry name" value="DUF6147"/>
</dbReference>
<evidence type="ECO:0000313" key="1">
    <source>
        <dbReference type="EMBL" id="MET3749592.1"/>
    </source>
</evidence>
<dbReference type="RefSeq" id="WP_179979089.1">
    <property type="nucleotide sequence ID" value="NZ_JANJZT010000004.1"/>
</dbReference>
<keyword evidence="2" id="KW-1185">Reference proteome</keyword>